<reference evidence="2" key="1">
    <citation type="submission" date="2020-01" db="EMBL/GenBank/DDBJ databases">
        <authorList>
            <person name="Meier V. D."/>
            <person name="Meier V D."/>
        </authorList>
    </citation>
    <scope>NUCLEOTIDE SEQUENCE</scope>
    <source>
        <strain evidence="2">HLG_WM_MAG_03</strain>
    </source>
</reference>
<sequence length="89" mass="10344">MKTLAKTLFFLVLVSQTLLASTDYILETYIPITNPQAELEDEDGIQLHKVPFYTFYSYEESAVGSVVWEYIVDFLQNFQLNHHIPIKVD</sequence>
<protein>
    <submittedName>
        <fullName evidence="2">Uncharacterized protein</fullName>
    </submittedName>
</protein>
<name>A0A6S6SRX2_9BACT</name>
<evidence type="ECO:0000256" key="1">
    <source>
        <dbReference type="SAM" id="SignalP"/>
    </source>
</evidence>
<feature type="signal peptide" evidence="1">
    <location>
        <begin position="1"/>
        <end position="20"/>
    </location>
</feature>
<gene>
    <name evidence="2" type="ORF">HELGO_WM39191</name>
</gene>
<feature type="chain" id="PRO_5028312717" evidence="1">
    <location>
        <begin position="21"/>
        <end position="89"/>
    </location>
</feature>
<dbReference type="AlphaFoldDB" id="A0A6S6SRX2"/>
<keyword evidence="1" id="KW-0732">Signal</keyword>
<organism evidence="2">
    <name type="scientific">uncultured Sulfurovum sp</name>
    <dbReference type="NCBI Taxonomy" id="269237"/>
    <lineage>
        <taxon>Bacteria</taxon>
        <taxon>Pseudomonadati</taxon>
        <taxon>Campylobacterota</taxon>
        <taxon>Epsilonproteobacteria</taxon>
        <taxon>Campylobacterales</taxon>
        <taxon>Sulfurovaceae</taxon>
        <taxon>Sulfurovum</taxon>
        <taxon>environmental samples</taxon>
    </lineage>
</organism>
<accession>A0A6S6SRX2</accession>
<proteinExistence type="predicted"/>
<dbReference type="EMBL" id="CACVAR010000183">
    <property type="protein sequence ID" value="CAA6808923.1"/>
    <property type="molecule type" value="Genomic_DNA"/>
</dbReference>
<evidence type="ECO:0000313" key="2">
    <source>
        <dbReference type="EMBL" id="CAA6808923.1"/>
    </source>
</evidence>